<keyword evidence="4" id="KW-1133">Transmembrane helix</keyword>
<comment type="cofactor">
    <cofactor evidence="1">
        <name>Mg(2+)</name>
        <dbReference type="ChEBI" id="CHEBI:18420"/>
    </cofactor>
</comment>
<accession>A0A266Q681</accession>
<sequence>MVYLFAILASIGIAPFIVIRYLNGELLNALVDLAIVVVALGSAFITYIRGQASNTVSIVTAILYSAGAVAVTHLNEPIFVFWLFPAILSNFFLLSTNAALTANLLSILAVLPIASRLQTNTEVLAMISSLLICGSMAYTFALLTKRQRALLQGYATQDALTQLGNRRAMNSELELSIQDHARAQIPATLILLDLDFFKTINDKFGHSTGDKVLVELADLLVQRVRKTDRLFRFGGEEFVVIARNTALDDAMTIAEELRNQIITNLKAPDGAPISASFGCAQLQQGDSAEQWFVRADKAVYQAKQAGRNCVVSVA</sequence>
<dbReference type="SUPFAM" id="SSF55073">
    <property type="entry name" value="Nucleotide cyclase"/>
    <property type="match status" value="1"/>
</dbReference>
<dbReference type="EC" id="2.7.7.65" evidence="2"/>
<dbReference type="InterPro" id="IPR029787">
    <property type="entry name" value="Nucleotide_cyclase"/>
</dbReference>
<dbReference type="FunFam" id="3.30.70.270:FF:000001">
    <property type="entry name" value="Diguanylate cyclase domain protein"/>
    <property type="match status" value="1"/>
</dbReference>
<evidence type="ECO:0000313" key="7">
    <source>
        <dbReference type="Proteomes" id="UP000216101"/>
    </source>
</evidence>
<dbReference type="GO" id="GO:1902201">
    <property type="term" value="P:negative regulation of bacterial-type flagellum-dependent cell motility"/>
    <property type="evidence" value="ECO:0007669"/>
    <property type="project" value="TreeGrafter"/>
</dbReference>
<reference evidence="7" key="1">
    <citation type="submission" date="2017-05" db="EMBL/GenBank/DDBJ databases">
        <authorList>
            <person name="Barney B.M."/>
        </authorList>
    </citation>
    <scope>NUCLEOTIDE SEQUENCE [LARGE SCALE GENOMIC DNA]</scope>
    <source>
        <strain evidence="7">PSBB022</strain>
    </source>
</reference>
<keyword evidence="7" id="KW-1185">Reference proteome</keyword>
<evidence type="ECO:0000256" key="1">
    <source>
        <dbReference type="ARBA" id="ARBA00001946"/>
    </source>
</evidence>
<dbReference type="AlphaFoldDB" id="A0A266Q681"/>
<keyword evidence="4" id="KW-0812">Transmembrane</keyword>
<dbReference type="GO" id="GO:0052621">
    <property type="term" value="F:diguanylate cyclase activity"/>
    <property type="evidence" value="ECO:0007669"/>
    <property type="project" value="UniProtKB-EC"/>
</dbReference>
<evidence type="ECO:0000256" key="4">
    <source>
        <dbReference type="SAM" id="Phobius"/>
    </source>
</evidence>
<dbReference type="Pfam" id="PF00990">
    <property type="entry name" value="GGDEF"/>
    <property type="match status" value="1"/>
</dbReference>
<feature type="transmembrane region" description="Helical" evidence="4">
    <location>
        <begin position="91"/>
        <end position="111"/>
    </location>
</feature>
<name>A0A266Q681_9GAMM</name>
<dbReference type="PROSITE" id="PS50887">
    <property type="entry name" value="GGDEF"/>
    <property type="match status" value="1"/>
</dbReference>
<gene>
    <name evidence="6" type="ORF">CBP51_13370</name>
</gene>
<dbReference type="NCBIfam" id="TIGR00254">
    <property type="entry name" value="GGDEF"/>
    <property type="match status" value="1"/>
</dbReference>
<dbReference type="InterPro" id="IPR000160">
    <property type="entry name" value="GGDEF_dom"/>
</dbReference>
<dbReference type="InterPro" id="IPR050469">
    <property type="entry name" value="Diguanylate_Cyclase"/>
</dbReference>
<evidence type="ECO:0000256" key="3">
    <source>
        <dbReference type="ARBA" id="ARBA00034247"/>
    </source>
</evidence>
<dbReference type="PANTHER" id="PTHR45138:SF9">
    <property type="entry name" value="DIGUANYLATE CYCLASE DGCM-RELATED"/>
    <property type="match status" value="1"/>
</dbReference>
<dbReference type="SMART" id="SM00267">
    <property type="entry name" value="GGDEF"/>
    <property type="match status" value="1"/>
</dbReference>
<protein>
    <recommendedName>
        <fullName evidence="2">diguanylate cyclase</fullName>
        <ecNumber evidence="2">2.7.7.65</ecNumber>
    </recommendedName>
</protein>
<dbReference type="InterPro" id="IPR043128">
    <property type="entry name" value="Rev_trsase/Diguanyl_cyclase"/>
</dbReference>
<evidence type="ECO:0000256" key="2">
    <source>
        <dbReference type="ARBA" id="ARBA00012528"/>
    </source>
</evidence>
<dbReference type="Gene3D" id="3.30.70.270">
    <property type="match status" value="1"/>
</dbReference>
<proteinExistence type="predicted"/>
<dbReference type="PANTHER" id="PTHR45138">
    <property type="entry name" value="REGULATORY COMPONENTS OF SENSORY TRANSDUCTION SYSTEM"/>
    <property type="match status" value="1"/>
</dbReference>
<evidence type="ECO:0000313" key="6">
    <source>
        <dbReference type="EMBL" id="OZY85136.1"/>
    </source>
</evidence>
<dbReference type="GO" id="GO:0005886">
    <property type="term" value="C:plasma membrane"/>
    <property type="evidence" value="ECO:0007669"/>
    <property type="project" value="TreeGrafter"/>
</dbReference>
<feature type="transmembrane region" description="Helical" evidence="4">
    <location>
        <begin position="6"/>
        <end position="22"/>
    </location>
</feature>
<comment type="caution">
    <text evidence="6">The sequence shown here is derived from an EMBL/GenBank/DDBJ whole genome shotgun (WGS) entry which is preliminary data.</text>
</comment>
<feature type="transmembrane region" description="Helical" evidence="4">
    <location>
        <begin position="123"/>
        <end position="143"/>
    </location>
</feature>
<comment type="catalytic activity">
    <reaction evidence="3">
        <text>2 GTP = 3',3'-c-di-GMP + 2 diphosphate</text>
        <dbReference type="Rhea" id="RHEA:24898"/>
        <dbReference type="ChEBI" id="CHEBI:33019"/>
        <dbReference type="ChEBI" id="CHEBI:37565"/>
        <dbReference type="ChEBI" id="CHEBI:58805"/>
        <dbReference type="EC" id="2.7.7.65"/>
    </reaction>
</comment>
<dbReference type="GO" id="GO:0043709">
    <property type="term" value="P:cell adhesion involved in single-species biofilm formation"/>
    <property type="evidence" value="ECO:0007669"/>
    <property type="project" value="TreeGrafter"/>
</dbReference>
<feature type="transmembrane region" description="Helical" evidence="4">
    <location>
        <begin position="61"/>
        <end position="84"/>
    </location>
</feature>
<keyword evidence="4" id="KW-0472">Membrane</keyword>
<dbReference type="CDD" id="cd01949">
    <property type="entry name" value="GGDEF"/>
    <property type="match status" value="1"/>
</dbReference>
<dbReference type="Proteomes" id="UP000216101">
    <property type="component" value="Unassembled WGS sequence"/>
</dbReference>
<dbReference type="EMBL" id="NHNI01000002">
    <property type="protein sequence ID" value="OZY85136.1"/>
    <property type="molecule type" value="Genomic_DNA"/>
</dbReference>
<evidence type="ECO:0000259" key="5">
    <source>
        <dbReference type="PROSITE" id="PS50887"/>
    </source>
</evidence>
<feature type="transmembrane region" description="Helical" evidence="4">
    <location>
        <begin position="29"/>
        <end position="49"/>
    </location>
</feature>
<feature type="domain" description="GGDEF" evidence="5">
    <location>
        <begin position="185"/>
        <end position="314"/>
    </location>
</feature>
<organism evidence="6 7">
    <name type="scientific">Cellvibrio mixtus</name>
    <dbReference type="NCBI Taxonomy" id="39650"/>
    <lineage>
        <taxon>Bacteria</taxon>
        <taxon>Pseudomonadati</taxon>
        <taxon>Pseudomonadota</taxon>
        <taxon>Gammaproteobacteria</taxon>
        <taxon>Cellvibrionales</taxon>
        <taxon>Cellvibrionaceae</taxon>
        <taxon>Cellvibrio</taxon>
    </lineage>
</organism>